<organism evidence="1 2">
    <name type="scientific">Aureliella helgolandensis</name>
    <dbReference type="NCBI Taxonomy" id="2527968"/>
    <lineage>
        <taxon>Bacteria</taxon>
        <taxon>Pseudomonadati</taxon>
        <taxon>Planctomycetota</taxon>
        <taxon>Planctomycetia</taxon>
        <taxon>Pirellulales</taxon>
        <taxon>Pirellulaceae</taxon>
        <taxon>Aureliella</taxon>
    </lineage>
</organism>
<accession>A0A518G7E1</accession>
<dbReference type="RefSeq" id="WP_145078194.1">
    <property type="nucleotide sequence ID" value="NZ_CP036298.1"/>
</dbReference>
<dbReference type="EMBL" id="CP036298">
    <property type="protein sequence ID" value="QDV24499.1"/>
    <property type="molecule type" value="Genomic_DNA"/>
</dbReference>
<dbReference type="InterPro" id="IPR010321">
    <property type="entry name" value="DUF922"/>
</dbReference>
<dbReference type="OrthoDB" id="5431540at2"/>
<proteinExistence type="predicted"/>
<gene>
    <name evidence="1" type="ORF">Q31a_28170</name>
</gene>
<keyword evidence="2" id="KW-1185">Reference proteome</keyword>
<protein>
    <recommendedName>
        <fullName evidence="3">DUF922 domain-containing protein</fullName>
    </recommendedName>
</protein>
<evidence type="ECO:0000313" key="2">
    <source>
        <dbReference type="Proteomes" id="UP000318017"/>
    </source>
</evidence>
<dbReference type="AlphaFoldDB" id="A0A518G7E1"/>
<name>A0A518G7E1_9BACT</name>
<sequence>MRLITSFQAAQWLTFFCCWGVAVGKEPAALERPYELGPLTISEFIGRVEPGSTAQANTATRVRSKFRYSIRRSGRHFEAKITSITLFTVFLPQDSWWASHASTALLDHEQGHFDIAEINVRKAQLAIAQSKSNGKSMMVTKNSKQEASAAVVAMLDEQLQQVDSQIAADNLEYDRDTRHGLSSPKQSELRRIHQLTLEHLAEELAARNPKTRRLRAKSAPQ</sequence>
<dbReference type="KEGG" id="ahel:Q31a_28170"/>
<reference evidence="1 2" key="1">
    <citation type="submission" date="2019-02" db="EMBL/GenBank/DDBJ databases">
        <title>Deep-cultivation of Planctomycetes and their phenomic and genomic characterization uncovers novel biology.</title>
        <authorList>
            <person name="Wiegand S."/>
            <person name="Jogler M."/>
            <person name="Boedeker C."/>
            <person name="Pinto D."/>
            <person name="Vollmers J."/>
            <person name="Rivas-Marin E."/>
            <person name="Kohn T."/>
            <person name="Peeters S.H."/>
            <person name="Heuer A."/>
            <person name="Rast P."/>
            <person name="Oberbeckmann S."/>
            <person name="Bunk B."/>
            <person name="Jeske O."/>
            <person name="Meyerdierks A."/>
            <person name="Storesund J.E."/>
            <person name="Kallscheuer N."/>
            <person name="Luecker S."/>
            <person name="Lage O.M."/>
            <person name="Pohl T."/>
            <person name="Merkel B.J."/>
            <person name="Hornburger P."/>
            <person name="Mueller R.-W."/>
            <person name="Bruemmer F."/>
            <person name="Labrenz M."/>
            <person name="Spormann A.M."/>
            <person name="Op den Camp H."/>
            <person name="Overmann J."/>
            <person name="Amann R."/>
            <person name="Jetten M.S.M."/>
            <person name="Mascher T."/>
            <person name="Medema M.H."/>
            <person name="Devos D.P."/>
            <person name="Kaster A.-K."/>
            <person name="Ovreas L."/>
            <person name="Rohde M."/>
            <person name="Galperin M.Y."/>
            <person name="Jogler C."/>
        </authorList>
    </citation>
    <scope>NUCLEOTIDE SEQUENCE [LARGE SCALE GENOMIC DNA]</scope>
    <source>
        <strain evidence="1 2">Q31a</strain>
    </source>
</reference>
<dbReference type="Pfam" id="PF06037">
    <property type="entry name" value="DUF922"/>
    <property type="match status" value="1"/>
</dbReference>
<evidence type="ECO:0008006" key="3">
    <source>
        <dbReference type="Google" id="ProtNLM"/>
    </source>
</evidence>
<evidence type="ECO:0000313" key="1">
    <source>
        <dbReference type="EMBL" id="QDV24499.1"/>
    </source>
</evidence>
<dbReference type="Proteomes" id="UP000318017">
    <property type="component" value="Chromosome"/>
</dbReference>